<dbReference type="Pfam" id="PF24836">
    <property type="entry name" value="NQRA_2nd"/>
    <property type="match status" value="1"/>
</dbReference>
<feature type="domain" description="NqrA second alpha/beta" evidence="11">
    <location>
        <begin position="114"/>
        <end position="256"/>
    </location>
</feature>
<feature type="domain" description="NqrA N-terminal barrel-sandwich hybrid" evidence="9">
    <location>
        <begin position="2"/>
        <end position="95"/>
    </location>
</feature>
<keyword evidence="2 8" id="KW-1278">Translocase</keyword>
<protein>
    <recommendedName>
        <fullName evidence="8">Na(+)-translocating NADH-quinone reductase subunit A</fullName>
        <shortName evidence="8">Na(+)-NQR subunit A</shortName>
        <shortName evidence="8">Na(+)-translocating NQR subunit A</shortName>
        <ecNumber evidence="8">7.2.1.1</ecNumber>
    </recommendedName>
    <alternativeName>
        <fullName evidence="8">NQR complex subunit A</fullName>
    </alternativeName>
    <alternativeName>
        <fullName evidence="8">NQR-1 subunit A</fullName>
    </alternativeName>
</protein>
<name>A0A5J6LDT9_9GAMM</name>
<evidence type="ECO:0000313" key="12">
    <source>
        <dbReference type="EMBL" id="QEW06498.1"/>
    </source>
</evidence>
<dbReference type="PANTHER" id="PTHR37839:SF1">
    <property type="entry name" value="NA(+)-TRANSLOCATING NADH-QUINONE REDUCTASE SUBUNIT A"/>
    <property type="match status" value="1"/>
</dbReference>
<evidence type="ECO:0000256" key="6">
    <source>
        <dbReference type="ARBA" id="ARBA00023075"/>
    </source>
</evidence>
<dbReference type="InterPro" id="IPR056148">
    <property type="entry name" value="NQRA_2nd"/>
</dbReference>
<evidence type="ECO:0000256" key="2">
    <source>
        <dbReference type="ARBA" id="ARBA00022967"/>
    </source>
</evidence>
<evidence type="ECO:0000256" key="3">
    <source>
        <dbReference type="ARBA" id="ARBA00023027"/>
    </source>
</evidence>
<comment type="similarity">
    <text evidence="8">Belongs to the NqrA family.</text>
</comment>
<dbReference type="PANTHER" id="PTHR37839">
    <property type="entry name" value="NA(+)-TRANSLOCATING NADH-QUINONE REDUCTASE SUBUNIT A"/>
    <property type="match status" value="1"/>
</dbReference>
<keyword evidence="4 8" id="KW-0915">Sodium</keyword>
<proteinExistence type="inferred from homology"/>
<evidence type="ECO:0000256" key="8">
    <source>
        <dbReference type="HAMAP-Rule" id="MF_00425"/>
    </source>
</evidence>
<evidence type="ECO:0000259" key="9">
    <source>
        <dbReference type="Pfam" id="PF05896"/>
    </source>
</evidence>
<dbReference type="InterPro" id="IPR056147">
    <property type="entry name" value="NQRA_N"/>
</dbReference>
<keyword evidence="13" id="KW-1185">Reference proteome</keyword>
<evidence type="ECO:0000256" key="4">
    <source>
        <dbReference type="ARBA" id="ARBA00023053"/>
    </source>
</evidence>
<keyword evidence="7 8" id="KW-0739">Sodium transport</keyword>
<keyword evidence="5 8" id="KW-0406">Ion transport</keyword>
<evidence type="ECO:0000256" key="5">
    <source>
        <dbReference type="ARBA" id="ARBA00023065"/>
    </source>
</evidence>
<comment type="function">
    <text evidence="8">NQR complex catalyzes the reduction of ubiquinone-1 to ubiquinol by two successive reactions, coupled with the transport of Na(+) ions from the cytoplasm to the periplasm. NqrA to NqrE are probably involved in the second step, the conversion of ubisemiquinone to ubiquinol.</text>
</comment>
<reference evidence="12 13" key="1">
    <citation type="submission" date="2019-09" db="EMBL/GenBank/DDBJ databases">
        <title>Nitrincola iocasae sp. nov., a bacterium isolated from the sediment collected at a cold seep field in South China Sea.</title>
        <authorList>
            <person name="Zhang H."/>
            <person name="Wang H."/>
            <person name="Li C."/>
        </authorList>
    </citation>
    <scope>NUCLEOTIDE SEQUENCE [LARGE SCALE GENOMIC DNA]</scope>
    <source>
        <strain evidence="12 13">KXZD1103</strain>
    </source>
</reference>
<evidence type="ECO:0000256" key="1">
    <source>
        <dbReference type="ARBA" id="ARBA00022448"/>
    </source>
</evidence>
<dbReference type="Proteomes" id="UP000325606">
    <property type="component" value="Chromosome"/>
</dbReference>
<dbReference type="Pfam" id="PF05896">
    <property type="entry name" value="NQRA_N"/>
    <property type="match status" value="1"/>
</dbReference>
<evidence type="ECO:0000313" key="13">
    <source>
        <dbReference type="Proteomes" id="UP000325606"/>
    </source>
</evidence>
<dbReference type="NCBIfam" id="NF003759">
    <property type="entry name" value="PRK05352.1-2"/>
    <property type="match status" value="1"/>
</dbReference>
<accession>A0A5J6LDT9</accession>
<dbReference type="EC" id="7.2.1.1" evidence="8"/>
<evidence type="ECO:0000256" key="7">
    <source>
        <dbReference type="ARBA" id="ARBA00023201"/>
    </source>
</evidence>
<sequence length="446" mass="48585">MIRIKKGLDLPITGEPAQTIEEAAKVSSVALIGYDYVGMKPTMAVKEGDRVKLGQVIFTDKKTEGVQYTAPGAGVVKTINRGERRVLQSVVIELDAEEEAIEFSQYAADQLATLTREQVQENLVQSGLWTALRTRPFSKVPAAGTVPHSIFVTAMDTNPLAADPQVIIAEQEEAFKQGLALLTKLTDGKVYLCKAPGAAIPSVDGVVTEEFDGPHPAGNPSTHIHFLDPVSQQKTVWQIGYQDVIAFAKLFTTGRLHLDRVVALAGPQVEKPVLIRTRVGACLTELTAGKLRSGKNRIISGSVWNGMTASGPLGYLTRYTNQLSVLLEGDEREFMGWIAPGKDKFSVLNMFISKFAPGKRFAFTTTTNGSERAMVPVGQFEELMPLDILPTQLMRALVTGDIVLAMQLGCLELDEEDVALCSFACVGKYEYGPILRDNLTRIEKEA</sequence>
<dbReference type="AlphaFoldDB" id="A0A5J6LDT9"/>
<keyword evidence="3 8" id="KW-0520">NAD</keyword>
<dbReference type="GO" id="GO:0006814">
    <property type="term" value="P:sodium ion transport"/>
    <property type="evidence" value="ECO:0007669"/>
    <property type="project" value="UniProtKB-UniRule"/>
</dbReference>
<comment type="subunit">
    <text evidence="8">Composed of six subunits; NqrA, NqrB, NqrC, NqrD, NqrE and NqrF.</text>
</comment>
<dbReference type="HAMAP" id="MF_00425">
    <property type="entry name" value="NqrA"/>
    <property type="match status" value="1"/>
</dbReference>
<keyword evidence="1 8" id="KW-0813">Transport</keyword>
<dbReference type="InterPro" id="IPR022615">
    <property type="entry name" value="NqrA_C_domain"/>
</dbReference>
<dbReference type="EMBL" id="CP044222">
    <property type="protein sequence ID" value="QEW06498.1"/>
    <property type="molecule type" value="Genomic_DNA"/>
</dbReference>
<evidence type="ECO:0000259" key="10">
    <source>
        <dbReference type="Pfam" id="PF11973"/>
    </source>
</evidence>
<keyword evidence="6 8" id="KW-0830">Ubiquinone</keyword>
<dbReference type="RefSeq" id="WP_151054898.1">
    <property type="nucleotide sequence ID" value="NZ_CP044222.1"/>
</dbReference>
<dbReference type="KEGG" id="nik:F5I99_08240"/>
<organism evidence="12 13">
    <name type="scientific">Nitrincola iocasae</name>
    <dbReference type="NCBI Taxonomy" id="2614693"/>
    <lineage>
        <taxon>Bacteria</taxon>
        <taxon>Pseudomonadati</taxon>
        <taxon>Pseudomonadota</taxon>
        <taxon>Gammaproteobacteria</taxon>
        <taxon>Oceanospirillales</taxon>
        <taxon>Oceanospirillaceae</taxon>
        <taxon>Nitrincola</taxon>
    </lineage>
</organism>
<dbReference type="NCBIfam" id="TIGR01936">
    <property type="entry name" value="nqrA"/>
    <property type="match status" value="1"/>
</dbReference>
<comment type="catalytic activity">
    <reaction evidence="8">
        <text>a ubiquinone + n Na(+)(in) + NADH + H(+) = a ubiquinol + n Na(+)(out) + NAD(+)</text>
        <dbReference type="Rhea" id="RHEA:47748"/>
        <dbReference type="Rhea" id="RHEA-COMP:9565"/>
        <dbReference type="Rhea" id="RHEA-COMP:9566"/>
        <dbReference type="ChEBI" id="CHEBI:15378"/>
        <dbReference type="ChEBI" id="CHEBI:16389"/>
        <dbReference type="ChEBI" id="CHEBI:17976"/>
        <dbReference type="ChEBI" id="CHEBI:29101"/>
        <dbReference type="ChEBI" id="CHEBI:57540"/>
        <dbReference type="ChEBI" id="CHEBI:57945"/>
        <dbReference type="EC" id="7.2.1.1"/>
    </reaction>
</comment>
<dbReference type="InterPro" id="IPR008703">
    <property type="entry name" value="NqrA"/>
</dbReference>
<gene>
    <name evidence="8" type="primary">nqrA</name>
    <name evidence="12" type="ORF">F5I99_08240</name>
</gene>
<dbReference type="GO" id="GO:0016655">
    <property type="term" value="F:oxidoreductase activity, acting on NAD(P)H, quinone or similar compound as acceptor"/>
    <property type="evidence" value="ECO:0007669"/>
    <property type="project" value="UniProtKB-UniRule"/>
</dbReference>
<dbReference type="Pfam" id="PF11973">
    <property type="entry name" value="NQRA_SLBB"/>
    <property type="match status" value="1"/>
</dbReference>
<feature type="domain" description="Na(+)-translocating NADH-quinone reductase subunit A C-terminal" evidence="10">
    <location>
        <begin position="261"/>
        <end position="309"/>
    </location>
</feature>
<evidence type="ECO:0000259" key="11">
    <source>
        <dbReference type="Pfam" id="PF24836"/>
    </source>
</evidence>